<reference evidence="1 2" key="1">
    <citation type="journal article" date="2019" name="Nat. Microbiol.">
        <title>Mediterranean grassland soil C-N compound turnover is dependent on rainfall and depth, and is mediated by genomically divergent microorganisms.</title>
        <authorList>
            <person name="Diamond S."/>
            <person name="Andeer P.F."/>
            <person name="Li Z."/>
            <person name="Crits-Christoph A."/>
            <person name="Burstein D."/>
            <person name="Anantharaman K."/>
            <person name="Lane K.R."/>
            <person name="Thomas B.C."/>
            <person name="Pan C."/>
            <person name="Northen T.R."/>
            <person name="Banfield J.F."/>
        </authorList>
    </citation>
    <scope>NUCLEOTIDE SEQUENCE [LARGE SCALE GENOMIC DNA]</scope>
    <source>
        <strain evidence="1">NP_7</strain>
    </source>
</reference>
<comment type="caution">
    <text evidence="1">The sequence shown here is derived from an EMBL/GenBank/DDBJ whole genome shotgun (WGS) entry which is preliminary data.</text>
</comment>
<sequence length="390" mass="43408">MKRKLRLIVLGAAGQIPFAGVAWQVLHYLEGFRRLGCDVSYVEDTLVWPYDAERNTITDDPSYTVGYLSRLMTWGGLPHRWAYRAASQGGRTYGLGAQELSRLFERADALVNLHGATRLRDDHLSVPVRIYLETDPVRPQIEIAKGNTGTIDLLAAHTHHFSYGENLGAPDCGVPVGRFHYFPTRQPVVLDWWPAVAGPPPANAVFTTVANWRQIDNDIEWNGEAYGWSKHAEFLKFMDLPRRAGAVFELALACGDAPAIHQLEQHGWRVRDALPLSRDILPYREYILTSRGEFTVAKDQNIRFRSGWFSDRSACYLAAGRPVITQDTAFGGILPVGEGLFAFTTVDGILAALETINANYARHSAAARGIAEGYFRAERVLADLIDQVGI</sequence>
<evidence type="ECO:0000313" key="1">
    <source>
        <dbReference type="EMBL" id="TMI77253.1"/>
    </source>
</evidence>
<evidence type="ECO:0008006" key="3">
    <source>
        <dbReference type="Google" id="ProtNLM"/>
    </source>
</evidence>
<dbReference type="EMBL" id="VBAO01000480">
    <property type="protein sequence ID" value="TMI77253.1"/>
    <property type="molecule type" value="Genomic_DNA"/>
</dbReference>
<dbReference type="AlphaFoldDB" id="A0A537J136"/>
<organism evidence="1 2">
    <name type="scientific">Candidatus Segetimicrobium genomatis</name>
    <dbReference type="NCBI Taxonomy" id="2569760"/>
    <lineage>
        <taxon>Bacteria</taxon>
        <taxon>Bacillati</taxon>
        <taxon>Candidatus Sysuimicrobiota</taxon>
        <taxon>Candidatus Sysuimicrobiia</taxon>
        <taxon>Candidatus Sysuimicrobiales</taxon>
        <taxon>Candidatus Segetimicrobiaceae</taxon>
        <taxon>Candidatus Segetimicrobium</taxon>
    </lineage>
</organism>
<proteinExistence type="predicted"/>
<dbReference type="Proteomes" id="UP000320048">
    <property type="component" value="Unassembled WGS sequence"/>
</dbReference>
<evidence type="ECO:0000313" key="2">
    <source>
        <dbReference type="Proteomes" id="UP000320048"/>
    </source>
</evidence>
<gene>
    <name evidence="1" type="ORF">E6H04_14445</name>
</gene>
<accession>A0A537J136</accession>
<protein>
    <recommendedName>
        <fullName evidence="3">Glycosyltransferase family 1 protein</fullName>
    </recommendedName>
</protein>
<name>A0A537J136_9BACT</name>